<sequence length="156" mass="17690">MTDTSQLDAEYRTFVKQLHGDAVQTITDFTIFWDHFEAYVINGSDMGRTEESAQAEVDKYRSKHHPRLLRLAFGHPDPEVRYQAELLAQRMTPASISAIRAEESKSDSYRNAALNNGRESVGALRKAIYHAPFRDARPEPAYDGKRLAPVDPIPKD</sequence>
<name>A0AA46P269_9NOCA</name>
<dbReference type="EMBL" id="CP106982">
    <property type="protein sequence ID" value="UYF92430.1"/>
    <property type="molecule type" value="Genomic_DNA"/>
</dbReference>
<evidence type="ECO:0000313" key="2">
    <source>
        <dbReference type="EMBL" id="UYF92430.1"/>
    </source>
</evidence>
<organism evidence="2 3">
    <name type="scientific">Rhodococcus aetherivorans</name>
    <dbReference type="NCBI Taxonomy" id="191292"/>
    <lineage>
        <taxon>Bacteria</taxon>
        <taxon>Bacillati</taxon>
        <taxon>Actinomycetota</taxon>
        <taxon>Actinomycetes</taxon>
        <taxon>Mycobacteriales</taxon>
        <taxon>Nocardiaceae</taxon>
        <taxon>Rhodococcus</taxon>
    </lineage>
</organism>
<evidence type="ECO:0000256" key="1">
    <source>
        <dbReference type="SAM" id="MobiDB-lite"/>
    </source>
</evidence>
<dbReference type="AlphaFoldDB" id="A0AA46P269"/>
<feature type="region of interest" description="Disordered" evidence="1">
    <location>
        <begin position="135"/>
        <end position="156"/>
    </location>
</feature>
<reference evidence="2" key="1">
    <citation type="submission" date="2022-09" db="EMBL/GenBank/DDBJ databases">
        <title>The genome sequence of Rhodococcus aetherivorans N1.</title>
        <authorList>
            <person name="Jiang W."/>
        </authorList>
    </citation>
    <scope>NUCLEOTIDE SEQUENCE</scope>
    <source>
        <strain evidence="2">N1</strain>
    </source>
</reference>
<accession>A0AA46P269</accession>
<gene>
    <name evidence="2" type="ORF">OCS65_18290</name>
</gene>
<dbReference type="Proteomes" id="UP001163947">
    <property type="component" value="Chromosome"/>
</dbReference>
<dbReference type="GeneID" id="83622409"/>
<dbReference type="RefSeq" id="WP_263507395.1">
    <property type="nucleotide sequence ID" value="NZ_CP106982.1"/>
</dbReference>
<proteinExistence type="predicted"/>
<protein>
    <submittedName>
        <fullName evidence="2">Uncharacterized protein</fullName>
    </submittedName>
</protein>
<evidence type="ECO:0000313" key="3">
    <source>
        <dbReference type="Proteomes" id="UP001163947"/>
    </source>
</evidence>